<evidence type="ECO:0000313" key="1">
    <source>
        <dbReference type="EMBL" id="BBE51960.1"/>
    </source>
</evidence>
<reference evidence="1 2" key="1">
    <citation type="submission" date="2018-06" db="EMBL/GenBank/DDBJ databases">
        <title>OYT1 Genome Sequencing.</title>
        <authorList>
            <person name="Kato S."/>
            <person name="Itoh T."/>
            <person name="Ohkuma M."/>
        </authorList>
    </citation>
    <scope>NUCLEOTIDE SEQUENCE [LARGE SCALE GENOMIC DNA]</scope>
    <source>
        <strain evidence="1 2">OYT1</strain>
    </source>
</reference>
<dbReference type="STRING" id="1188319.OYT1_01419"/>
<dbReference type="EMBL" id="AP018738">
    <property type="protein sequence ID" value="BBE51960.1"/>
    <property type="molecule type" value="Genomic_DNA"/>
</dbReference>
<dbReference type="AlphaFoldDB" id="A0A2Z6GET2"/>
<organism evidence="1 2">
    <name type="scientific">Ferriphaselus amnicola</name>
    <dbReference type="NCBI Taxonomy" id="1188319"/>
    <lineage>
        <taxon>Bacteria</taxon>
        <taxon>Pseudomonadati</taxon>
        <taxon>Pseudomonadota</taxon>
        <taxon>Betaproteobacteria</taxon>
        <taxon>Nitrosomonadales</taxon>
        <taxon>Gallionellaceae</taxon>
        <taxon>Ferriphaselus</taxon>
    </lineage>
</organism>
<dbReference type="KEGG" id="fam:OYT1_ch2447"/>
<protein>
    <submittedName>
        <fullName evidence="1">Uncharacterized protein</fullName>
    </submittedName>
</protein>
<accession>A0A2Z6GET2</accession>
<sequence length="208" mass="23211">MQMPPAGVVMSRSAPDGTIENELRIEQASITFKSTRYTRWSDIWGQAEKYYAALIGHYLDSGATLVSISINFVDKFVWNGSAKDFSPNLLLSKDSEFVAKHIFSLEDLWHIHTGAFIKSDAQTKRLMNINIDCLDEMVGLNSRRSISITTVLTDMFNQNGFEPLSLAQDSGEVMNFISAHMGALHAFDKEILGKTLVESMAKQIALIN</sequence>
<gene>
    <name evidence="1" type="ORF">OYT1_ch2447</name>
</gene>
<proteinExistence type="predicted"/>
<dbReference type="Proteomes" id="UP000033070">
    <property type="component" value="Chromosome"/>
</dbReference>
<name>A0A2Z6GET2_9PROT</name>
<evidence type="ECO:0000313" key="2">
    <source>
        <dbReference type="Proteomes" id="UP000033070"/>
    </source>
</evidence>
<keyword evidence="2" id="KW-1185">Reference proteome</keyword>